<feature type="compositionally biased region" description="Acidic residues" evidence="1">
    <location>
        <begin position="200"/>
        <end position="213"/>
    </location>
</feature>
<sequence length="223" mass="22897">MSAGTGRRALWIWVLATAAAAGLAWTASRQEWVQVAYQGTSGPGGRTQTAVTGAEIAAGVGPLALAALASILAVLAASGLWRRLVALATAAFGAGIAYIALSGTDTSDIADLVKSRNPLASAAHGWTFDLTLWSSVTAVCGVVLCALGLAAAAFAPRWPGMSDRYSRHTSGEGRTAEAPPAAPREPAPRPRERALWDAIDSGEDPTETGDEDNPASGGHKRRP</sequence>
<comment type="caution">
    <text evidence="3">The sequence shown here is derived from an EMBL/GenBank/DDBJ whole genome shotgun (WGS) entry which is preliminary data.</text>
</comment>
<keyword evidence="4" id="KW-1185">Reference proteome</keyword>
<name>A0A919RAG7_9ACTN</name>
<accession>A0A919RAG7</accession>
<organism evidence="3 4">
    <name type="scientific">Sinosporangium siamense</name>
    <dbReference type="NCBI Taxonomy" id="1367973"/>
    <lineage>
        <taxon>Bacteria</taxon>
        <taxon>Bacillati</taxon>
        <taxon>Actinomycetota</taxon>
        <taxon>Actinomycetes</taxon>
        <taxon>Streptosporangiales</taxon>
        <taxon>Streptosporangiaceae</taxon>
        <taxon>Sinosporangium</taxon>
    </lineage>
</organism>
<dbReference type="RefSeq" id="WP_204020735.1">
    <property type="nucleotide sequence ID" value="NZ_BOOW01000006.1"/>
</dbReference>
<feature type="transmembrane region" description="Helical" evidence="2">
    <location>
        <begin position="132"/>
        <end position="155"/>
    </location>
</feature>
<proteinExistence type="predicted"/>
<evidence type="ECO:0008006" key="5">
    <source>
        <dbReference type="Google" id="ProtNLM"/>
    </source>
</evidence>
<feature type="compositionally biased region" description="Basic and acidic residues" evidence="1">
    <location>
        <begin position="164"/>
        <end position="175"/>
    </location>
</feature>
<feature type="compositionally biased region" description="Basic and acidic residues" evidence="1">
    <location>
        <begin position="186"/>
        <end position="195"/>
    </location>
</feature>
<keyword evidence="2" id="KW-0472">Membrane</keyword>
<feature type="transmembrane region" description="Helical" evidence="2">
    <location>
        <begin position="84"/>
        <end position="101"/>
    </location>
</feature>
<evidence type="ECO:0000313" key="3">
    <source>
        <dbReference type="EMBL" id="GII90366.1"/>
    </source>
</evidence>
<dbReference type="Pfam" id="PF09534">
    <property type="entry name" value="Trp_oprn_chp"/>
    <property type="match status" value="1"/>
</dbReference>
<evidence type="ECO:0000313" key="4">
    <source>
        <dbReference type="Proteomes" id="UP000606172"/>
    </source>
</evidence>
<feature type="region of interest" description="Disordered" evidence="1">
    <location>
        <begin position="163"/>
        <end position="223"/>
    </location>
</feature>
<keyword evidence="2" id="KW-0812">Transmembrane</keyword>
<feature type="transmembrane region" description="Helical" evidence="2">
    <location>
        <begin position="53"/>
        <end position="77"/>
    </location>
</feature>
<dbReference type="Proteomes" id="UP000606172">
    <property type="component" value="Unassembled WGS sequence"/>
</dbReference>
<gene>
    <name evidence="3" type="ORF">Ssi02_05970</name>
</gene>
<dbReference type="InterPro" id="IPR011746">
    <property type="entry name" value="Trp_synth-assoc_CHP"/>
</dbReference>
<dbReference type="NCBIfam" id="TIGR02234">
    <property type="entry name" value="trp_oprn_chp"/>
    <property type="match status" value="1"/>
</dbReference>
<reference evidence="3" key="1">
    <citation type="submission" date="2021-01" db="EMBL/GenBank/DDBJ databases">
        <title>Whole genome shotgun sequence of Sinosporangium siamense NBRC 109515.</title>
        <authorList>
            <person name="Komaki H."/>
            <person name="Tamura T."/>
        </authorList>
    </citation>
    <scope>NUCLEOTIDE SEQUENCE</scope>
    <source>
        <strain evidence="3">NBRC 109515</strain>
    </source>
</reference>
<keyword evidence="2" id="KW-1133">Transmembrane helix</keyword>
<evidence type="ECO:0000256" key="2">
    <source>
        <dbReference type="SAM" id="Phobius"/>
    </source>
</evidence>
<dbReference type="InterPro" id="IPR019051">
    <property type="entry name" value="Trp_biosyn_TM_oprn/chp"/>
</dbReference>
<protein>
    <recommendedName>
        <fullName evidence="5">TIGR02234 family membrane protein</fullName>
    </recommendedName>
</protein>
<evidence type="ECO:0000256" key="1">
    <source>
        <dbReference type="SAM" id="MobiDB-lite"/>
    </source>
</evidence>
<dbReference type="AlphaFoldDB" id="A0A919RAG7"/>
<dbReference type="EMBL" id="BOOW01000006">
    <property type="protein sequence ID" value="GII90366.1"/>
    <property type="molecule type" value="Genomic_DNA"/>
</dbReference>